<feature type="coiled-coil region" evidence="1">
    <location>
        <begin position="134"/>
        <end position="161"/>
    </location>
</feature>
<gene>
    <name evidence="4" type="ORF">EDD63_14411</name>
</gene>
<dbReference type="AlphaFoldDB" id="A0A4R7ZAC3"/>
<evidence type="ECO:0000313" key="5">
    <source>
        <dbReference type="Proteomes" id="UP000294743"/>
    </source>
</evidence>
<protein>
    <submittedName>
        <fullName evidence="4">Transposase-like protein DUF772</fullName>
    </submittedName>
</protein>
<organism evidence="4 5">
    <name type="scientific">Breznakia blatticola</name>
    <dbReference type="NCBI Taxonomy" id="1754012"/>
    <lineage>
        <taxon>Bacteria</taxon>
        <taxon>Bacillati</taxon>
        <taxon>Bacillota</taxon>
        <taxon>Erysipelotrichia</taxon>
        <taxon>Erysipelotrichales</taxon>
        <taxon>Erysipelotrichaceae</taxon>
        <taxon>Breznakia</taxon>
    </lineage>
</organism>
<evidence type="ECO:0000256" key="1">
    <source>
        <dbReference type="SAM" id="Coils"/>
    </source>
</evidence>
<name>A0A4R7ZAC3_9FIRM</name>
<reference evidence="4 5" key="1">
    <citation type="submission" date="2019-03" db="EMBL/GenBank/DDBJ databases">
        <title>Genomic Encyclopedia of Type Strains, Phase IV (KMG-IV): sequencing the most valuable type-strain genomes for metagenomic binning, comparative biology and taxonomic classification.</title>
        <authorList>
            <person name="Goeker M."/>
        </authorList>
    </citation>
    <scope>NUCLEOTIDE SEQUENCE [LARGE SCALE GENOMIC DNA]</scope>
    <source>
        <strain evidence="4 5">DSM 28867</strain>
    </source>
</reference>
<proteinExistence type="predicted"/>
<dbReference type="EMBL" id="SODD01000044">
    <property type="protein sequence ID" value="TDW13198.1"/>
    <property type="molecule type" value="Genomic_DNA"/>
</dbReference>
<evidence type="ECO:0000313" key="4">
    <source>
        <dbReference type="EMBL" id="TDW13198.1"/>
    </source>
</evidence>
<dbReference type="InterPro" id="IPR008490">
    <property type="entry name" value="Transposase_InsH_N"/>
</dbReference>
<evidence type="ECO:0000259" key="3">
    <source>
        <dbReference type="Pfam" id="PF05598"/>
    </source>
</evidence>
<dbReference type="InterPro" id="IPR002559">
    <property type="entry name" value="Transposase_11"/>
</dbReference>
<accession>A0A4R7ZAC3</accession>
<keyword evidence="1" id="KW-0175">Coiled coil</keyword>
<dbReference type="GO" id="GO:0006313">
    <property type="term" value="P:DNA transposition"/>
    <property type="evidence" value="ECO:0007669"/>
    <property type="project" value="InterPro"/>
</dbReference>
<dbReference type="Pfam" id="PF01609">
    <property type="entry name" value="DDE_Tnp_1"/>
    <property type="match status" value="1"/>
</dbReference>
<comment type="caution">
    <text evidence="4">The sequence shown here is derived from an EMBL/GenBank/DDBJ whole genome shotgun (WGS) entry which is preliminary data.</text>
</comment>
<keyword evidence="5" id="KW-1185">Reference proteome</keyword>
<feature type="domain" description="Transposase InsH N-terminal" evidence="3">
    <location>
        <begin position="63"/>
        <end position="140"/>
    </location>
</feature>
<dbReference type="RefSeq" id="WP_134170914.1">
    <property type="nucleotide sequence ID" value="NZ_SODD01000044.1"/>
</dbReference>
<dbReference type="Proteomes" id="UP000294743">
    <property type="component" value="Unassembled WGS sequence"/>
</dbReference>
<feature type="domain" description="Transposase IS4-like" evidence="2">
    <location>
        <begin position="213"/>
        <end position="254"/>
    </location>
</feature>
<dbReference type="GO" id="GO:0003677">
    <property type="term" value="F:DNA binding"/>
    <property type="evidence" value="ECO:0007669"/>
    <property type="project" value="InterPro"/>
</dbReference>
<dbReference type="OrthoDB" id="5751230at2"/>
<evidence type="ECO:0000259" key="2">
    <source>
        <dbReference type="Pfam" id="PF01609"/>
    </source>
</evidence>
<dbReference type="Pfam" id="PF05598">
    <property type="entry name" value="DUF772"/>
    <property type="match status" value="1"/>
</dbReference>
<dbReference type="GO" id="GO:0004803">
    <property type="term" value="F:transposase activity"/>
    <property type="evidence" value="ECO:0007669"/>
    <property type="project" value="InterPro"/>
</dbReference>
<sequence length="264" mass="30418">MQTIVPQEQPKSLLIHEEKSLLKKFRMQHTQMDIFECLDLEVSDDFLRLEYCFKGLDVSTLVTALNRERGKGRNDYPNEVMLNLALAKIVLGHNSTASFIRELNRNRDLRKICGLRDIDYIDGIKKKVPGEAVFTRFYQRLENYQEELDSIQKNLVEYFYENVDGFGEKLAGDGKYIQSYANRVNEHADGDRRSENDASVSIKENFITDKNGKEKIKKHSFFGFRAHVIVDVLTGLPINVHIDKANISERTVMKVKSQAKVPNA</sequence>